<dbReference type="SUPFAM" id="SSF46785">
    <property type="entry name" value="Winged helix' DNA-binding domain"/>
    <property type="match status" value="1"/>
</dbReference>
<keyword evidence="4" id="KW-0217">Developmental protein</keyword>
<dbReference type="Pfam" id="PF00610">
    <property type="entry name" value="DEP"/>
    <property type="match status" value="1"/>
</dbReference>
<dbReference type="GO" id="GO:0003002">
    <property type="term" value="P:regionalization"/>
    <property type="evidence" value="ECO:0007669"/>
    <property type="project" value="UniProtKB-ARBA"/>
</dbReference>
<organism evidence="11 12">
    <name type="scientific">Syphacia muris</name>
    <dbReference type="NCBI Taxonomy" id="451379"/>
    <lineage>
        <taxon>Eukaryota</taxon>
        <taxon>Metazoa</taxon>
        <taxon>Ecdysozoa</taxon>
        <taxon>Nematoda</taxon>
        <taxon>Chromadorea</taxon>
        <taxon>Rhabditida</taxon>
        <taxon>Spirurina</taxon>
        <taxon>Oxyuridomorpha</taxon>
        <taxon>Oxyuroidea</taxon>
        <taxon>Oxyuridae</taxon>
        <taxon>Syphacia</taxon>
    </lineage>
</organism>
<keyword evidence="5" id="KW-0963">Cytoplasm</keyword>
<dbReference type="Pfam" id="PF00595">
    <property type="entry name" value="PDZ"/>
    <property type="match status" value="1"/>
</dbReference>
<dbReference type="PANTHER" id="PTHR10878:SF25">
    <property type="entry name" value="SEGMENT POLARITY PROTEIN DISHEVELLED"/>
    <property type="match status" value="1"/>
</dbReference>
<feature type="region of interest" description="Disordered" evidence="8">
    <location>
        <begin position="530"/>
        <end position="556"/>
    </location>
</feature>
<proteinExistence type="inferred from homology"/>
<protein>
    <submittedName>
        <fullName evidence="12">PDZ domain-containing protein</fullName>
    </submittedName>
</protein>
<feature type="compositionally biased region" description="Polar residues" evidence="8">
    <location>
        <begin position="544"/>
        <end position="556"/>
    </location>
</feature>
<evidence type="ECO:0000256" key="6">
    <source>
        <dbReference type="ARBA" id="ARBA00022687"/>
    </source>
</evidence>
<evidence type="ECO:0000313" key="11">
    <source>
        <dbReference type="Proteomes" id="UP000046393"/>
    </source>
</evidence>
<dbReference type="GO" id="GO:0016020">
    <property type="term" value="C:membrane"/>
    <property type="evidence" value="ECO:0007669"/>
    <property type="project" value="UniProtKB-SubCell"/>
</dbReference>
<dbReference type="SMART" id="SM00228">
    <property type="entry name" value="PDZ"/>
    <property type="match status" value="1"/>
</dbReference>
<dbReference type="Gene3D" id="2.30.42.10">
    <property type="match status" value="1"/>
</dbReference>
<feature type="region of interest" description="Disordered" evidence="8">
    <location>
        <begin position="253"/>
        <end position="283"/>
    </location>
</feature>
<dbReference type="PANTHER" id="PTHR10878">
    <property type="entry name" value="SEGMENT POLARITY PROTEIN DISHEVELLED"/>
    <property type="match status" value="1"/>
</dbReference>
<feature type="compositionally biased region" description="Low complexity" evidence="8">
    <location>
        <begin position="757"/>
        <end position="768"/>
    </location>
</feature>
<dbReference type="CDD" id="cd04438">
    <property type="entry name" value="DEP_dishevelled"/>
    <property type="match status" value="1"/>
</dbReference>
<dbReference type="GO" id="GO:0016477">
    <property type="term" value="P:cell migration"/>
    <property type="evidence" value="ECO:0007669"/>
    <property type="project" value="UniProtKB-ARBA"/>
</dbReference>
<dbReference type="SMART" id="SM00049">
    <property type="entry name" value="DEP"/>
    <property type="match status" value="1"/>
</dbReference>
<evidence type="ECO:0000256" key="1">
    <source>
        <dbReference type="ARBA" id="ARBA00004370"/>
    </source>
</evidence>
<dbReference type="GO" id="GO:0005109">
    <property type="term" value="F:frizzled binding"/>
    <property type="evidence" value="ECO:0007669"/>
    <property type="project" value="TreeGrafter"/>
</dbReference>
<dbReference type="GO" id="GO:0035591">
    <property type="term" value="F:signaling adaptor activity"/>
    <property type="evidence" value="ECO:0007669"/>
    <property type="project" value="UniProtKB-ARBA"/>
</dbReference>
<feature type="region of interest" description="Disordered" evidence="8">
    <location>
        <begin position="355"/>
        <end position="382"/>
    </location>
</feature>
<sequence>ENNRHELDDEGVSFKCRNEIRPGKSVNANDRNTENVANIDQCKPKRRSFVGEEGILKSSILNGDTGTRFREKMSKIDSNLDCTPVLNNNDEESYFLKIGKNNKEAGTSGSSRMFSVIGTTLPSEDRMLNLQCSTNEEVEAVNVRSGKDLIQLNSLANSSVKRATDLPSSLVISESIRKPNRNTFINKTTDEFSIKKSEDNLNDALLNKRIYERENNKPSLLAAYIRNSKKLLPPLPELNSIAERNNFECSAADSGSALKSSKPPLKYGRSHTTSTYNGYRDAAPDASPRRHLIGFLHRTSHLSLTSELSADASFYLIGHRGGRRYQDSTIGSESDARIFSDDDERSRVSTSTDITSVSRQHQGNAYRKRRNRRKFRQPSRASSFSSITESSMSLDVITVTLNMDTVNFLGISIVGQSSSRGDNGIYVANIMKGGAVALDGRIDPGDMILQVNDISFENFTNDQAVDVLKESVARRGPIKLTVAKTYDGGPRSAFTVPRRTDEPVRPIDTEAWVQHTNAMRGMPSILEGSEGAPTPVPGHYGRPPSSSTVTSNGSAPNTIVGGAHMRLDTSTSKLRVVQVMAMPNSGLEIKDRTWLKIPIPMSFLGSDLVDWLMEHVDGLRDRKEARKYASDLLKEKLICHAVSRSSFTEQCYYKLGEECSEFVRIRQDGNANDQGVRSEVGVVLPNQPAGLIGTAVPTGPRNWQTMVQPSAPSMVSGYASMPISPYPAPNPVGSGLMLAAGGSGILYKGGGGPDVHSQTSSADGSSGSENRRAARAILPPAPMPTLSAAAPHHLPLGNSGSLVADPSVAVVQNNLGELPQDLTSSRQSFRIAMSQPFEFFVDNL</sequence>
<accession>A0A0N5AGE9</accession>
<feature type="domain" description="PDZ" evidence="9">
    <location>
        <begin position="398"/>
        <end position="471"/>
    </location>
</feature>
<dbReference type="InterPro" id="IPR000591">
    <property type="entry name" value="DEP_dom"/>
</dbReference>
<dbReference type="GO" id="GO:0035556">
    <property type="term" value="P:intracellular signal transduction"/>
    <property type="evidence" value="ECO:0007669"/>
    <property type="project" value="InterPro"/>
</dbReference>
<dbReference type="STRING" id="451379.A0A0N5AGE9"/>
<feature type="compositionally biased region" description="Basic residues" evidence="8">
    <location>
        <begin position="366"/>
        <end position="377"/>
    </location>
</feature>
<keyword evidence="11" id="KW-1185">Reference proteome</keyword>
<comment type="subcellular location">
    <subcellularLocation>
        <location evidence="2">Cytoplasm</location>
    </subcellularLocation>
    <subcellularLocation>
        <location evidence="1">Membrane</location>
    </subcellularLocation>
</comment>
<dbReference type="PRINTS" id="PR01760">
    <property type="entry name" value="DISHEVELLED"/>
</dbReference>
<evidence type="ECO:0000256" key="8">
    <source>
        <dbReference type="SAM" id="MobiDB-lite"/>
    </source>
</evidence>
<dbReference type="GO" id="GO:0000132">
    <property type="term" value="P:establishment of mitotic spindle orientation"/>
    <property type="evidence" value="ECO:0007669"/>
    <property type="project" value="UniProtKB-ARBA"/>
</dbReference>
<feature type="domain" description="DEP" evidence="10">
    <location>
        <begin position="583"/>
        <end position="657"/>
    </location>
</feature>
<dbReference type="GO" id="GO:0060070">
    <property type="term" value="P:canonical Wnt signaling pathway"/>
    <property type="evidence" value="ECO:0007669"/>
    <property type="project" value="TreeGrafter"/>
</dbReference>
<dbReference type="GO" id="GO:0005938">
    <property type="term" value="C:cell cortex"/>
    <property type="evidence" value="ECO:0007669"/>
    <property type="project" value="UniProtKB-ARBA"/>
</dbReference>
<dbReference type="CDD" id="cd06717">
    <property type="entry name" value="PDZ_Dishevelled-like"/>
    <property type="match status" value="1"/>
</dbReference>
<dbReference type="PROSITE" id="PS50186">
    <property type="entry name" value="DEP"/>
    <property type="match status" value="1"/>
</dbReference>
<dbReference type="FunFam" id="2.30.42.10:FF:000203">
    <property type="entry name" value="DiSHevelled related"/>
    <property type="match status" value="1"/>
</dbReference>
<dbReference type="InterPro" id="IPR008339">
    <property type="entry name" value="Dishevelled_fam"/>
</dbReference>
<feature type="region of interest" description="Disordered" evidence="8">
    <location>
        <begin position="749"/>
        <end position="771"/>
    </location>
</feature>
<dbReference type="SUPFAM" id="SSF50156">
    <property type="entry name" value="PDZ domain-like"/>
    <property type="match status" value="1"/>
</dbReference>
<dbReference type="GO" id="GO:0048646">
    <property type="term" value="P:anatomical structure formation involved in morphogenesis"/>
    <property type="evidence" value="ECO:0007669"/>
    <property type="project" value="UniProtKB-ARBA"/>
</dbReference>
<evidence type="ECO:0000256" key="5">
    <source>
        <dbReference type="ARBA" id="ARBA00022490"/>
    </source>
</evidence>
<evidence type="ECO:0000313" key="12">
    <source>
        <dbReference type="WBParaSite" id="SMUV_0000339601-mRNA-1"/>
    </source>
</evidence>
<dbReference type="InterPro" id="IPR015506">
    <property type="entry name" value="Dsh/Dvl-rel"/>
</dbReference>
<evidence type="ECO:0000259" key="10">
    <source>
        <dbReference type="PROSITE" id="PS50186"/>
    </source>
</evidence>
<dbReference type="GO" id="GO:0048468">
    <property type="term" value="P:cell development"/>
    <property type="evidence" value="ECO:0007669"/>
    <property type="project" value="UniProtKB-ARBA"/>
</dbReference>
<evidence type="ECO:0000256" key="2">
    <source>
        <dbReference type="ARBA" id="ARBA00004496"/>
    </source>
</evidence>
<dbReference type="PROSITE" id="PS50106">
    <property type="entry name" value="PDZ"/>
    <property type="match status" value="1"/>
</dbReference>
<dbReference type="Gene3D" id="1.10.10.10">
    <property type="entry name" value="Winged helix-like DNA-binding domain superfamily/Winged helix DNA-binding domain"/>
    <property type="match status" value="1"/>
</dbReference>
<comment type="similarity">
    <text evidence="3">Belongs to the DSH family.</text>
</comment>
<evidence type="ECO:0000256" key="4">
    <source>
        <dbReference type="ARBA" id="ARBA00022473"/>
    </source>
</evidence>
<dbReference type="InterPro" id="IPR036390">
    <property type="entry name" value="WH_DNA-bd_sf"/>
</dbReference>
<dbReference type="GO" id="GO:0005829">
    <property type="term" value="C:cytosol"/>
    <property type="evidence" value="ECO:0007669"/>
    <property type="project" value="TreeGrafter"/>
</dbReference>
<evidence type="ECO:0000259" key="9">
    <source>
        <dbReference type="PROSITE" id="PS50106"/>
    </source>
</evidence>
<dbReference type="WBParaSite" id="SMUV_0000339601-mRNA-1">
    <property type="protein sequence ID" value="SMUV_0000339601-mRNA-1"/>
    <property type="gene ID" value="SMUV_0000339601"/>
</dbReference>
<reference evidence="12" key="1">
    <citation type="submission" date="2017-02" db="UniProtKB">
        <authorList>
            <consortium name="WormBaseParasite"/>
        </authorList>
    </citation>
    <scope>IDENTIFICATION</scope>
</reference>
<dbReference type="GO" id="GO:0048730">
    <property type="term" value="P:epidermis morphogenesis"/>
    <property type="evidence" value="ECO:0007669"/>
    <property type="project" value="UniProtKB-ARBA"/>
</dbReference>
<dbReference type="AlphaFoldDB" id="A0A0N5AGE9"/>
<keyword evidence="7" id="KW-0472">Membrane</keyword>
<dbReference type="Pfam" id="PF02377">
    <property type="entry name" value="Dishevelled"/>
    <property type="match status" value="1"/>
</dbReference>
<dbReference type="InterPro" id="IPR036388">
    <property type="entry name" value="WH-like_DNA-bd_sf"/>
</dbReference>
<evidence type="ECO:0000256" key="3">
    <source>
        <dbReference type="ARBA" id="ARBA00008735"/>
    </source>
</evidence>
<dbReference type="GO" id="GO:0048699">
    <property type="term" value="P:generation of neurons"/>
    <property type="evidence" value="ECO:0007669"/>
    <property type="project" value="UniProtKB-ARBA"/>
</dbReference>
<dbReference type="InterPro" id="IPR003351">
    <property type="entry name" value="Dishevelled_protein_dom"/>
</dbReference>
<dbReference type="Proteomes" id="UP000046393">
    <property type="component" value="Unplaced"/>
</dbReference>
<dbReference type="InterPro" id="IPR001478">
    <property type="entry name" value="PDZ"/>
</dbReference>
<dbReference type="InterPro" id="IPR036034">
    <property type="entry name" value="PDZ_sf"/>
</dbReference>
<dbReference type="GO" id="GO:0009887">
    <property type="term" value="P:animal organ morphogenesis"/>
    <property type="evidence" value="ECO:0007669"/>
    <property type="project" value="UniProtKB-ARBA"/>
</dbReference>
<dbReference type="FunFam" id="1.10.10.10:FF:000400">
    <property type="entry name" value="DiSHevelled related"/>
    <property type="match status" value="1"/>
</dbReference>
<dbReference type="GO" id="GO:0048598">
    <property type="term" value="P:embryonic morphogenesis"/>
    <property type="evidence" value="ECO:0007669"/>
    <property type="project" value="UniProtKB-ARBA"/>
</dbReference>
<name>A0A0N5AGE9_9BILA</name>
<keyword evidence="6" id="KW-0879">Wnt signaling pathway</keyword>
<evidence type="ECO:0000256" key="7">
    <source>
        <dbReference type="ARBA" id="ARBA00023136"/>
    </source>
</evidence>